<protein>
    <recommendedName>
        <fullName evidence="7">Murine leukemia virus integrase C-terminal domain-containing protein</fullName>
    </recommendedName>
</protein>
<keyword evidence="9" id="KW-1185">Reference proteome</keyword>
<dbReference type="AlphaFoldDB" id="A0A8T2JB91"/>
<evidence type="ECO:0000256" key="1">
    <source>
        <dbReference type="ARBA" id="ARBA00022679"/>
    </source>
</evidence>
<evidence type="ECO:0000256" key="3">
    <source>
        <dbReference type="ARBA" id="ARBA00022722"/>
    </source>
</evidence>
<evidence type="ECO:0000256" key="6">
    <source>
        <dbReference type="SAM" id="MobiDB-lite"/>
    </source>
</evidence>
<keyword evidence="5" id="KW-0378">Hydrolase</keyword>
<keyword evidence="3" id="KW-0540">Nuclease</keyword>
<dbReference type="GO" id="GO:0004519">
    <property type="term" value="F:endonuclease activity"/>
    <property type="evidence" value="ECO:0007669"/>
    <property type="project" value="UniProtKB-KW"/>
</dbReference>
<dbReference type="InterPro" id="IPR040643">
    <property type="entry name" value="MLVIN_C"/>
</dbReference>
<dbReference type="Gene3D" id="2.30.30.850">
    <property type="match status" value="1"/>
</dbReference>
<evidence type="ECO:0000259" key="7">
    <source>
        <dbReference type="Pfam" id="PF18697"/>
    </source>
</evidence>
<name>A0A8T2JB91_9PIPI</name>
<dbReference type="Pfam" id="PF18697">
    <property type="entry name" value="MLVIN_C"/>
    <property type="match status" value="1"/>
</dbReference>
<keyword evidence="2" id="KW-0548">Nucleotidyltransferase</keyword>
<evidence type="ECO:0000256" key="5">
    <source>
        <dbReference type="ARBA" id="ARBA00022801"/>
    </source>
</evidence>
<proteinExistence type="predicted"/>
<dbReference type="Proteomes" id="UP000812440">
    <property type="component" value="Chromosome 3"/>
</dbReference>
<feature type="region of interest" description="Disordered" evidence="6">
    <location>
        <begin position="132"/>
        <end position="156"/>
    </location>
</feature>
<gene>
    <name evidence="8" type="ORF">GDO86_006351</name>
</gene>
<reference evidence="8" key="1">
    <citation type="thesis" date="2020" institute="ProQuest LLC" country="789 East Eisenhower Parkway, Ann Arbor, MI, USA">
        <title>Comparative Genomics and Chromosome Evolution.</title>
        <authorList>
            <person name="Mudd A.B."/>
        </authorList>
    </citation>
    <scope>NUCLEOTIDE SEQUENCE</scope>
    <source>
        <strain evidence="8">Female2</strain>
        <tissue evidence="8">Blood</tissue>
    </source>
</reference>
<evidence type="ECO:0000256" key="4">
    <source>
        <dbReference type="ARBA" id="ARBA00022759"/>
    </source>
</evidence>
<sequence length="156" mass="17246">MAPNSTSKLSPFEILMGRPFPTPWAVKTGTLITGDLEFIQEAYVAKLIEKLNSIYGDVSLSFPLPSSAPTHPFKPGDVVLVKALHQHKSLEPPYGVPVTVEAVTRTAILVEGNPSWIHASRVKRAPNLLIGERDDHRDDHPDDFRDDNAANLEEKE</sequence>
<dbReference type="EMBL" id="JAACNH010000006">
    <property type="protein sequence ID" value="KAG8440570.1"/>
    <property type="molecule type" value="Genomic_DNA"/>
</dbReference>
<keyword evidence="1" id="KW-0808">Transferase</keyword>
<evidence type="ECO:0000313" key="8">
    <source>
        <dbReference type="EMBL" id="KAG8440570.1"/>
    </source>
</evidence>
<dbReference type="OrthoDB" id="9397170at2759"/>
<dbReference type="GO" id="GO:0016779">
    <property type="term" value="F:nucleotidyltransferase activity"/>
    <property type="evidence" value="ECO:0007669"/>
    <property type="project" value="UniProtKB-KW"/>
</dbReference>
<feature type="domain" description="Murine leukemia virus integrase C-terminal" evidence="7">
    <location>
        <begin position="71"/>
        <end position="125"/>
    </location>
</feature>
<accession>A0A8T2JB91</accession>
<dbReference type="GO" id="GO:0016787">
    <property type="term" value="F:hydrolase activity"/>
    <property type="evidence" value="ECO:0007669"/>
    <property type="project" value="UniProtKB-KW"/>
</dbReference>
<organism evidence="8 9">
    <name type="scientific">Hymenochirus boettgeri</name>
    <name type="common">Congo dwarf clawed frog</name>
    <dbReference type="NCBI Taxonomy" id="247094"/>
    <lineage>
        <taxon>Eukaryota</taxon>
        <taxon>Metazoa</taxon>
        <taxon>Chordata</taxon>
        <taxon>Craniata</taxon>
        <taxon>Vertebrata</taxon>
        <taxon>Euteleostomi</taxon>
        <taxon>Amphibia</taxon>
        <taxon>Batrachia</taxon>
        <taxon>Anura</taxon>
        <taxon>Pipoidea</taxon>
        <taxon>Pipidae</taxon>
        <taxon>Pipinae</taxon>
        <taxon>Hymenochirus</taxon>
    </lineage>
</organism>
<comment type="caution">
    <text evidence="8">The sequence shown here is derived from an EMBL/GenBank/DDBJ whole genome shotgun (WGS) entry which is preliminary data.</text>
</comment>
<evidence type="ECO:0000256" key="2">
    <source>
        <dbReference type="ARBA" id="ARBA00022695"/>
    </source>
</evidence>
<evidence type="ECO:0000313" key="9">
    <source>
        <dbReference type="Proteomes" id="UP000812440"/>
    </source>
</evidence>
<keyword evidence="4" id="KW-0255">Endonuclease</keyword>